<organism evidence="2 3">
    <name type="scientific">Winogradskya consettensis</name>
    <dbReference type="NCBI Taxonomy" id="113560"/>
    <lineage>
        <taxon>Bacteria</taxon>
        <taxon>Bacillati</taxon>
        <taxon>Actinomycetota</taxon>
        <taxon>Actinomycetes</taxon>
        <taxon>Micromonosporales</taxon>
        <taxon>Micromonosporaceae</taxon>
        <taxon>Winogradskya</taxon>
    </lineage>
</organism>
<evidence type="ECO:0000313" key="2">
    <source>
        <dbReference type="EMBL" id="GIM70271.1"/>
    </source>
</evidence>
<dbReference type="Proteomes" id="UP000680865">
    <property type="component" value="Unassembled WGS sequence"/>
</dbReference>
<accession>A0A919VNL0</accession>
<comment type="caution">
    <text evidence="2">The sequence shown here is derived from an EMBL/GenBank/DDBJ whole genome shotgun (WGS) entry which is preliminary data.</text>
</comment>
<name>A0A919VNL0_9ACTN</name>
<evidence type="ECO:0000313" key="3">
    <source>
        <dbReference type="Proteomes" id="UP000680865"/>
    </source>
</evidence>
<evidence type="ECO:0000256" key="1">
    <source>
        <dbReference type="SAM" id="MobiDB-lite"/>
    </source>
</evidence>
<dbReference type="AlphaFoldDB" id="A0A919VNL0"/>
<dbReference type="Pfam" id="PF21997">
    <property type="entry name" value="DUF6928"/>
    <property type="match status" value="1"/>
</dbReference>
<feature type="region of interest" description="Disordered" evidence="1">
    <location>
        <begin position="133"/>
        <end position="155"/>
    </location>
</feature>
<gene>
    <name evidence="2" type="ORF">Aco04nite_19380</name>
</gene>
<dbReference type="InterPro" id="IPR053847">
    <property type="entry name" value="DUF6928"/>
</dbReference>
<dbReference type="EMBL" id="BOQP01000008">
    <property type="protein sequence ID" value="GIM70271.1"/>
    <property type="molecule type" value="Genomic_DNA"/>
</dbReference>
<keyword evidence="3" id="KW-1185">Reference proteome</keyword>
<sequence length="155" mass="16757">MGAKTALLAFTKGDLRPALLGAGAGDRVRAEELVRQIHPGYAVTPIEDGLLWDWCYPPDDVTYVAMLPGAELLCDRRLILDRPSELPEDLLRAGAGRRIVMHGMHSVSDWLGFAVWDDGVLVRSLSLSPDSGIVETSANRTTSSGRTGRVSTRSA</sequence>
<proteinExistence type="predicted"/>
<feature type="compositionally biased region" description="Low complexity" evidence="1">
    <location>
        <begin position="140"/>
        <end position="155"/>
    </location>
</feature>
<reference evidence="2" key="1">
    <citation type="submission" date="2021-03" db="EMBL/GenBank/DDBJ databases">
        <title>Whole genome shotgun sequence of Actinoplanes consettensis NBRC 14913.</title>
        <authorList>
            <person name="Komaki H."/>
            <person name="Tamura T."/>
        </authorList>
    </citation>
    <scope>NUCLEOTIDE SEQUENCE</scope>
    <source>
        <strain evidence="2">NBRC 14913</strain>
    </source>
</reference>
<protein>
    <submittedName>
        <fullName evidence="2">Uncharacterized protein</fullName>
    </submittedName>
</protein>